<dbReference type="InterPro" id="IPR010987">
    <property type="entry name" value="Glutathione-S-Trfase_C-like"/>
</dbReference>
<dbReference type="Pfam" id="PF13417">
    <property type="entry name" value="GST_N_3"/>
    <property type="match status" value="1"/>
</dbReference>
<organism evidence="3 4">
    <name type="scientific">Sphingosinicella rhizophila</name>
    <dbReference type="NCBI Taxonomy" id="3050082"/>
    <lineage>
        <taxon>Bacteria</taxon>
        <taxon>Pseudomonadati</taxon>
        <taxon>Pseudomonadota</taxon>
        <taxon>Alphaproteobacteria</taxon>
        <taxon>Sphingomonadales</taxon>
        <taxon>Sphingosinicellaceae</taxon>
        <taxon>Sphingosinicella</taxon>
    </lineage>
</organism>
<dbReference type="Proteomes" id="UP001259572">
    <property type="component" value="Unassembled WGS sequence"/>
</dbReference>
<dbReference type="RefSeq" id="WP_315727327.1">
    <property type="nucleotide sequence ID" value="NZ_JAVUPU010000007.1"/>
</dbReference>
<dbReference type="Gene3D" id="1.20.1050.10">
    <property type="match status" value="1"/>
</dbReference>
<dbReference type="Gene3D" id="3.40.30.10">
    <property type="entry name" value="Glutaredoxin"/>
    <property type="match status" value="1"/>
</dbReference>
<keyword evidence="4" id="KW-1185">Reference proteome</keyword>
<dbReference type="PANTHER" id="PTHR44051">
    <property type="entry name" value="GLUTATHIONE S-TRANSFERASE-RELATED"/>
    <property type="match status" value="1"/>
</dbReference>
<evidence type="ECO:0000259" key="1">
    <source>
        <dbReference type="PROSITE" id="PS50404"/>
    </source>
</evidence>
<feature type="domain" description="GST C-terminal" evidence="2">
    <location>
        <begin position="85"/>
        <end position="208"/>
    </location>
</feature>
<dbReference type="SFLD" id="SFLDG00358">
    <property type="entry name" value="Main_(cytGST)"/>
    <property type="match status" value="1"/>
</dbReference>
<dbReference type="InterPro" id="IPR004046">
    <property type="entry name" value="GST_C"/>
</dbReference>
<evidence type="ECO:0000313" key="3">
    <source>
        <dbReference type="EMBL" id="MDT9600069.1"/>
    </source>
</evidence>
<dbReference type="PROSITE" id="PS50405">
    <property type="entry name" value="GST_CTER"/>
    <property type="match status" value="1"/>
</dbReference>
<dbReference type="EMBL" id="JAVUPU010000007">
    <property type="protein sequence ID" value="MDT9600069.1"/>
    <property type="molecule type" value="Genomic_DNA"/>
</dbReference>
<dbReference type="InterPro" id="IPR036282">
    <property type="entry name" value="Glutathione-S-Trfase_C_sf"/>
</dbReference>
<dbReference type="InterPro" id="IPR040079">
    <property type="entry name" value="Glutathione_S-Trfase"/>
</dbReference>
<dbReference type="SUPFAM" id="SSF52833">
    <property type="entry name" value="Thioredoxin-like"/>
    <property type="match status" value="1"/>
</dbReference>
<name>A0ABU3Q9K1_9SPHN</name>
<dbReference type="InterPro" id="IPR036249">
    <property type="entry name" value="Thioredoxin-like_sf"/>
</dbReference>
<dbReference type="CDD" id="cd00570">
    <property type="entry name" value="GST_N_family"/>
    <property type="match status" value="1"/>
</dbReference>
<dbReference type="SFLD" id="SFLDS00019">
    <property type="entry name" value="Glutathione_Transferase_(cytos"/>
    <property type="match status" value="1"/>
</dbReference>
<evidence type="ECO:0000259" key="2">
    <source>
        <dbReference type="PROSITE" id="PS50405"/>
    </source>
</evidence>
<protein>
    <submittedName>
        <fullName evidence="3">Glutathione S-transferase family protein</fullName>
    </submittedName>
</protein>
<proteinExistence type="predicted"/>
<dbReference type="Pfam" id="PF00043">
    <property type="entry name" value="GST_C"/>
    <property type="match status" value="1"/>
</dbReference>
<accession>A0ABU3Q9K1</accession>
<dbReference type="PANTHER" id="PTHR44051:SF8">
    <property type="entry name" value="GLUTATHIONE S-TRANSFERASE GSTA"/>
    <property type="match status" value="1"/>
</dbReference>
<dbReference type="SUPFAM" id="SSF47616">
    <property type="entry name" value="GST C-terminal domain-like"/>
    <property type="match status" value="1"/>
</dbReference>
<feature type="domain" description="GST N-terminal" evidence="1">
    <location>
        <begin position="1"/>
        <end position="79"/>
    </location>
</feature>
<dbReference type="CDD" id="cd00299">
    <property type="entry name" value="GST_C_family"/>
    <property type="match status" value="1"/>
</dbReference>
<evidence type="ECO:0000313" key="4">
    <source>
        <dbReference type="Proteomes" id="UP001259572"/>
    </source>
</evidence>
<gene>
    <name evidence="3" type="ORF">RQX22_14000</name>
</gene>
<sequence>MILHYHPLSSCCWKVLIALYEKDTPFEARMVDFGDEEGRRRFLALWPTGKIPLLQDGDRIVPETSVMIDYLDRRDPGRIRLLPQDAEAQLEVRLLDRLFDLYVMTPMQQIVAQALRPEEERDPRATAEAHKVLAMAYAMIDARIGDRAWAAGAAFSLADCAAAPSLFYANILLPFGEEHRRLAAYARALMARPSVRRVIDEARPYFRFFPLQDLLPAEYKDEA</sequence>
<comment type="caution">
    <text evidence="3">The sequence shown here is derived from an EMBL/GenBank/DDBJ whole genome shotgun (WGS) entry which is preliminary data.</text>
</comment>
<dbReference type="InterPro" id="IPR004045">
    <property type="entry name" value="Glutathione_S-Trfase_N"/>
</dbReference>
<reference evidence="3 4" key="1">
    <citation type="submission" date="2023-05" db="EMBL/GenBank/DDBJ databases">
        <authorList>
            <person name="Guo Y."/>
        </authorList>
    </citation>
    <scope>NUCLEOTIDE SEQUENCE [LARGE SCALE GENOMIC DNA]</scope>
    <source>
        <strain evidence="3 4">GR2756</strain>
    </source>
</reference>
<dbReference type="PROSITE" id="PS50404">
    <property type="entry name" value="GST_NTER"/>
    <property type="match status" value="1"/>
</dbReference>